<proteinExistence type="predicted"/>
<dbReference type="EMBL" id="CP021255">
    <property type="protein sequence ID" value="AVD72204.1"/>
    <property type="molecule type" value="Genomic_DNA"/>
</dbReference>
<dbReference type="KEGG" id="deo:CAY53_03075"/>
<dbReference type="AlphaFoldDB" id="A0A2L1GRF8"/>
<evidence type="ECO:0000313" key="2">
    <source>
        <dbReference type="Proteomes" id="UP000239867"/>
    </source>
</evidence>
<dbReference type="Proteomes" id="UP000239867">
    <property type="component" value="Chromosome"/>
</dbReference>
<reference evidence="1 2" key="1">
    <citation type="journal article" date="2018" name="MBio">
        <title>Insights into the evolution of host association through the isolation and characterization of a novel human periodontal pathobiont, Desulfobulbus oralis.</title>
        <authorList>
            <person name="Cross K.L."/>
            <person name="Chirania P."/>
            <person name="Xiong W."/>
            <person name="Beall C.J."/>
            <person name="Elkins J.G."/>
            <person name="Giannone R.J."/>
            <person name="Griffen A.L."/>
            <person name="Guss A.M."/>
            <person name="Hettich R.L."/>
            <person name="Joshi S.S."/>
            <person name="Mokrzan E.M."/>
            <person name="Martin R.K."/>
            <person name="Zhulin I.B."/>
            <person name="Leys E.J."/>
            <person name="Podar M."/>
        </authorList>
    </citation>
    <scope>NUCLEOTIDE SEQUENCE [LARGE SCALE GENOMIC DNA]</scope>
    <source>
        <strain evidence="1 2">ORNL</strain>
    </source>
</reference>
<keyword evidence="2" id="KW-1185">Reference proteome</keyword>
<evidence type="ECO:0000313" key="1">
    <source>
        <dbReference type="EMBL" id="AVD72204.1"/>
    </source>
</evidence>
<organism evidence="1 2">
    <name type="scientific">Desulfobulbus oralis</name>
    <dbReference type="NCBI Taxonomy" id="1986146"/>
    <lineage>
        <taxon>Bacteria</taxon>
        <taxon>Pseudomonadati</taxon>
        <taxon>Thermodesulfobacteriota</taxon>
        <taxon>Desulfobulbia</taxon>
        <taxon>Desulfobulbales</taxon>
        <taxon>Desulfobulbaceae</taxon>
        <taxon>Desulfobulbus</taxon>
    </lineage>
</organism>
<protein>
    <recommendedName>
        <fullName evidence="3">Peroxiredoxin</fullName>
    </recommendedName>
</protein>
<gene>
    <name evidence="1" type="ORF">CAY53_03075</name>
</gene>
<evidence type="ECO:0008006" key="3">
    <source>
        <dbReference type="Google" id="ProtNLM"/>
    </source>
</evidence>
<name>A0A2L1GRF8_9BACT</name>
<sequence length="109" mass="11591">MTTDPNKLGIIVTSPEHLRHVLGIVQAALRAGKGIKVFLTGKAVHLTKCAEFSVLAGMCAVDDLAICADSYACEGYDVADIPHGISCRQMRTQAFLGAILAECGRYVVL</sequence>
<accession>A0A2L1GRF8</accession>